<accession>A0AB39ZDH9</accession>
<keyword evidence="1" id="KW-1133">Transmembrane helix</keyword>
<evidence type="ECO:0000313" key="3">
    <source>
        <dbReference type="RefSeq" id="XP_016933596.2"/>
    </source>
</evidence>
<organism evidence="2 3">
    <name type="scientific">Drosophila suzukii</name>
    <name type="common">Spotted-wing drosophila fruit fly</name>
    <dbReference type="NCBI Taxonomy" id="28584"/>
    <lineage>
        <taxon>Eukaryota</taxon>
        <taxon>Metazoa</taxon>
        <taxon>Ecdysozoa</taxon>
        <taxon>Arthropoda</taxon>
        <taxon>Hexapoda</taxon>
        <taxon>Insecta</taxon>
        <taxon>Pterygota</taxon>
        <taxon>Neoptera</taxon>
        <taxon>Endopterygota</taxon>
        <taxon>Diptera</taxon>
        <taxon>Brachycera</taxon>
        <taxon>Muscomorpha</taxon>
        <taxon>Ephydroidea</taxon>
        <taxon>Drosophilidae</taxon>
        <taxon>Drosophila</taxon>
        <taxon>Sophophora</taxon>
    </lineage>
</organism>
<gene>
    <name evidence="3" type="primary">LOC108012680</name>
</gene>
<dbReference type="GeneID" id="108012680"/>
<dbReference type="InterPro" id="IPR031754">
    <property type="entry name" value="DUF4736"/>
</dbReference>
<dbReference type="AlphaFoldDB" id="A0AB39ZDH9"/>
<sequence length="204" mass="24658">MARILDSWLWVLRKIRLHYDVIGQFAVLCLLVLGVLDYGYFFHGWDLLWWRQMVLQEEITPLSVLLHIGGVKVAIILVLTMWSYTRQAAEKRLQRNEDMPITQVRKRYCRFLIMRLLASLDKLIHHHPRMENFLDRHKDFSDAVELFRWEARKLFERTDLQLCLPLHEVLPVEDQQEKDLLHQGYGEKLHRLRELDIHMMVYEN</sequence>
<reference evidence="3" key="1">
    <citation type="submission" date="2025-08" db="UniProtKB">
        <authorList>
            <consortium name="RefSeq"/>
        </authorList>
    </citation>
    <scope>IDENTIFICATION</scope>
</reference>
<keyword evidence="1" id="KW-0472">Membrane</keyword>
<name>A0AB39ZDH9_DROSZ</name>
<dbReference type="RefSeq" id="XP_016933596.2">
    <property type="nucleotide sequence ID" value="XM_017078107.4"/>
</dbReference>
<evidence type="ECO:0000256" key="1">
    <source>
        <dbReference type="SAM" id="Phobius"/>
    </source>
</evidence>
<keyword evidence="1" id="KW-0812">Transmembrane</keyword>
<protein>
    <submittedName>
        <fullName evidence="3">Uncharacterized protein</fullName>
    </submittedName>
</protein>
<feature type="transmembrane region" description="Helical" evidence="1">
    <location>
        <begin position="62"/>
        <end position="85"/>
    </location>
</feature>
<dbReference type="Proteomes" id="UP001652628">
    <property type="component" value="Chromosome 3"/>
</dbReference>
<keyword evidence="2" id="KW-1185">Reference proteome</keyword>
<dbReference type="Pfam" id="PF15883">
    <property type="entry name" value="DUF4736"/>
    <property type="match status" value="1"/>
</dbReference>
<proteinExistence type="predicted"/>
<evidence type="ECO:0000313" key="2">
    <source>
        <dbReference type="Proteomes" id="UP001652628"/>
    </source>
</evidence>
<feature type="transmembrane region" description="Helical" evidence="1">
    <location>
        <begin position="21"/>
        <end position="42"/>
    </location>
</feature>